<reference evidence="2" key="1">
    <citation type="journal article" date="2014" name="Front. Microbiol.">
        <title>High frequency of phylogenetically diverse reductive dehalogenase-homologous genes in deep subseafloor sedimentary metagenomes.</title>
        <authorList>
            <person name="Kawai M."/>
            <person name="Futagami T."/>
            <person name="Toyoda A."/>
            <person name="Takaki Y."/>
            <person name="Nishi S."/>
            <person name="Hori S."/>
            <person name="Arai W."/>
            <person name="Tsubouchi T."/>
            <person name="Morono Y."/>
            <person name="Uchiyama I."/>
            <person name="Ito T."/>
            <person name="Fujiyama A."/>
            <person name="Inagaki F."/>
            <person name="Takami H."/>
        </authorList>
    </citation>
    <scope>NUCLEOTIDE SEQUENCE</scope>
    <source>
        <strain evidence="2">Expedition CK06-06</strain>
    </source>
</reference>
<feature type="region of interest" description="Disordered" evidence="1">
    <location>
        <begin position="150"/>
        <end position="169"/>
    </location>
</feature>
<dbReference type="InterPro" id="IPR011659">
    <property type="entry name" value="WD40"/>
</dbReference>
<dbReference type="EMBL" id="BARV01029653">
    <property type="protein sequence ID" value="GAI33233.1"/>
    <property type="molecule type" value="Genomic_DNA"/>
</dbReference>
<protein>
    <recommendedName>
        <fullName evidence="3">Dipeptidylpeptidase IV N-terminal domain-containing protein</fullName>
    </recommendedName>
</protein>
<name>X1MPH4_9ZZZZ</name>
<feature type="non-terminal residue" evidence="2">
    <location>
        <position position="169"/>
    </location>
</feature>
<dbReference type="Pfam" id="PF07676">
    <property type="entry name" value="PD40"/>
    <property type="match status" value="1"/>
</dbReference>
<dbReference type="AlphaFoldDB" id="X1MPH4"/>
<evidence type="ECO:0000313" key="2">
    <source>
        <dbReference type="EMBL" id="GAI33233.1"/>
    </source>
</evidence>
<dbReference type="Gene3D" id="2.140.10.30">
    <property type="entry name" value="Dipeptidylpeptidase IV, N-terminal domain"/>
    <property type="match status" value="1"/>
</dbReference>
<comment type="caution">
    <text evidence="2">The sequence shown here is derived from an EMBL/GenBank/DDBJ whole genome shotgun (WGS) entry which is preliminary data.</text>
</comment>
<proteinExistence type="predicted"/>
<dbReference type="SUPFAM" id="SSF82171">
    <property type="entry name" value="DPP6 N-terminal domain-like"/>
    <property type="match status" value="1"/>
</dbReference>
<gene>
    <name evidence="2" type="ORF">S06H3_47233</name>
</gene>
<sequence>MIKCKKYYFIHGFITFFFAVYLCSPGLAQEKNSKKITYEQAYQDAKPYILKPMTLIPTTKPSIRAWLDDEHYLLSERDEKEESTRLYKVNAKTGKKTVFLDYEQIQKSFPKGLKANQHVGFTKDYSGLLYSFENDLYYYPLESKRLTRLTATPGEEKNPRFSPNGRYIA</sequence>
<evidence type="ECO:0008006" key="3">
    <source>
        <dbReference type="Google" id="ProtNLM"/>
    </source>
</evidence>
<organism evidence="2">
    <name type="scientific">marine sediment metagenome</name>
    <dbReference type="NCBI Taxonomy" id="412755"/>
    <lineage>
        <taxon>unclassified sequences</taxon>
        <taxon>metagenomes</taxon>
        <taxon>ecological metagenomes</taxon>
    </lineage>
</organism>
<accession>X1MPH4</accession>
<evidence type="ECO:0000256" key="1">
    <source>
        <dbReference type="SAM" id="MobiDB-lite"/>
    </source>
</evidence>